<evidence type="ECO:0000313" key="4">
    <source>
        <dbReference type="Proteomes" id="UP000520767"/>
    </source>
</evidence>
<evidence type="ECO:0000256" key="2">
    <source>
        <dbReference type="SAM" id="SignalP"/>
    </source>
</evidence>
<feature type="chain" id="PRO_5038445230" description="DUF2613 family protein" evidence="2">
    <location>
        <begin position="20"/>
        <end position="57"/>
    </location>
</feature>
<evidence type="ECO:0000313" key="3">
    <source>
        <dbReference type="EMBL" id="MBB4910816.1"/>
    </source>
</evidence>
<comment type="caution">
    <text evidence="3">The sequence shown here is derived from an EMBL/GenBank/DDBJ whole genome shotgun (WGS) entry which is preliminary data.</text>
</comment>
<sequence>MSSRIIAAAVAVAAGLALAVGGAATLVSLARPDRGIDLQNAPAGNGVDGGVVDYGTK</sequence>
<keyword evidence="4" id="KW-1185">Reference proteome</keyword>
<dbReference type="EMBL" id="JACHJQ010000008">
    <property type="protein sequence ID" value="MBB4910816.1"/>
    <property type="molecule type" value="Genomic_DNA"/>
</dbReference>
<feature type="region of interest" description="Disordered" evidence="1">
    <location>
        <begin position="35"/>
        <end position="57"/>
    </location>
</feature>
<feature type="signal peptide" evidence="2">
    <location>
        <begin position="1"/>
        <end position="19"/>
    </location>
</feature>
<name>A0A7W7VHV6_9PSEU</name>
<dbReference type="RefSeq" id="WP_184814849.1">
    <property type="nucleotide sequence ID" value="NZ_JACHJQ010000008.1"/>
</dbReference>
<evidence type="ECO:0008006" key="5">
    <source>
        <dbReference type="Google" id="ProtNLM"/>
    </source>
</evidence>
<organism evidence="3 4">
    <name type="scientific">Actinophytocola algeriensis</name>
    <dbReference type="NCBI Taxonomy" id="1768010"/>
    <lineage>
        <taxon>Bacteria</taxon>
        <taxon>Bacillati</taxon>
        <taxon>Actinomycetota</taxon>
        <taxon>Actinomycetes</taxon>
        <taxon>Pseudonocardiales</taxon>
        <taxon>Pseudonocardiaceae</taxon>
    </lineage>
</organism>
<evidence type="ECO:0000256" key="1">
    <source>
        <dbReference type="SAM" id="MobiDB-lite"/>
    </source>
</evidence>
<proteinExistence type="predicted"/>
<protein>
    <recommendedName>
        <fullName evidence="5">DUF2613 family protein</fullName>
    </recommendedName>
</protein>
<accession>A0A7W7VHV6</accession>
<reference evidence="3 4" key="1">
    <citation type="submission" date="2020-08" db="EMBL/GenBank/DDBJ databases">
        <title>Genomic Encyclopedia of Type Strains, Phase III (KMG-III): the genomes of soil and plant-associated and newly described type strains.</title>
        <authorList>
            <person name="Whitman W."/>
        </authorList>
    </citation>
    <scope>NUCLEOTIDE SEQUENCE [LARGE SCALE GENOMIC DNA]</scope>
    <source>
        <strain evidence="3 4">CECT 8960</strain>
    </source>
</reference>
<keyword evidence="2" id="KW-0732">Signal</keyword>
<dbReference type="AlphaFoldDB" id="A0A7W7VHV6"/>
<gene>
    <name evidence="3" type="ORF">FHR82_007075</name>
</gene>
<dbReference type="Proteomes" id="UP000520767">
    <property type="component" value="Unassembled WGS sequence"/>
</dbReference>